<name>A0ACC1SSF1_9HYPO</name>
<keyword evidence="2" id="KW-1185">Reference proteome</keyword>
<proteinExistence type="predicted"/>
<evidence type="ECO:0000313" key="2">
    <source>
        <dbReference type="Proteomes" id="UP001148629"/>
    </source>
</evidence>
<evidence type="ECO:0000313" key="1">
    <source>
        <dbReference type="EMBL" id="KAJ3545559.1"/>
    </source>
</evidence>
<reference evidence="1" key="1">
    <citation type="submission" date="2022-08" db="EMBL/GenBank/DDBJ databases">
        <title>Genome Sequence of Fusarium decemcellulare.</title>
        <authorList>
            <person name="Buettner E."/>
        </authorList>
    </citation>
    <scope>NUCLEOTIDE SEQUENCE</scope>
    <source>
        <strain evidence="1">Babe19</strain>
    </source>
</reference>
<sequence length="1156" mass="120765">MKVFIFSPVLLLLSNRLALAAEYGLHPECLAGLCLCGTECRAIRWDQSCCPKEGGHAEHICGPGRACCGAGCCREGWGCGDNEMCYPLVTRTSSPRPDWTTAIVTIVRPDPEHPTTDMEISSILTYGPTVSATPSGEPLSSETTTFPRSGPGHSSKTEGKTARLDPHSTSHAPSSQTSFQAPEGSTGTLPPTPRGDSSDRTSRNAGESSEPPSKDTTARNMDSTALTDTAASGHTDKDTGLATPTIITSPNSQESTILSLESTEMPIPATVTDLNNSASSILPPGGTEIEFPTVITNTDGQHSTHSSPDNIESSPATSSVITGSEGELSTVFPSTGQNDISSAIPTMITDSDGQISTILPKTADKQDSTTPIIVTGPNAEESTNGSPTGIESNTAIPTAMTDSNGQVTTVVPPVTESSPTVETGTDTLSGIVTTNSDGGQVSTILPTETATSYESSDTTEPATSAQKTTTSQTGEEKTITTETTQPETTGTEAKEAAENTETQTTGGNSFVSSGISDVTGTTSRSETTAASEKTAVTSEEASRAETTGSETAIDLTTAQSTGSDTGTTATGTTELDATVTEPTESETATTETTESDVPSNDTTATNITGSDLTAIETTGTDSKSLSTSQSTESNTLSSEEMAGSVTTVSTGTESVATSTTAPMDTPASTTAISQTDSSETTRTVSNEVVTKTEKEAIDPVDNATTEVAKVTTRDGDDDDNQLPSTKTGDSTPTSDDYVITAVTTTVTKPKPTDDGFVIPCSLWFFDACIGPILGWMVIRPPGVYPPGPPPSISVPPGSGIEINTKGPLPSWPEYTVGPKQSPTFSEEPTECETESAELCVTSTSYSVSVDATMTNTVTSDVTSICGTVYGCKVQDVDHSATATVTSTASTPEGTLLLGKEQWPDTSESDEDLDAAADHAQSELDKVFGPRTPSRTTTFSPSSTSSTVESTTSTSEESSSSSDTVTDMPTLTQDLPEPTISTPEGYSCAETDTHTQCAMGPGGQQACIERTSCASWVTTTTEESEETSTTESPTPTLKTPDHSKNRKHCYDSGQKSNYGSIEAAAESFCHNVIDDDEQGSVRSNYRREGKKQPAHGYHFILSFEVYEGCGWKANYDECMRYMRVPIDSCDCSAKGNKQGGWVDNNCIKAMIDPRHGS</sequence>
<accession>A0ACC1SSF1</accession>
<comment type="caution">
    <text evidence="1">The sequence shown here is derived from an EMBL/GenBank/DDBJ whole genome shotgun (WGS) entry which is preliminary data.</text>
</comment>
<gene>
    <name evidence="1" type="ORF">NM208_g2454</name>
</gene>
<protein>
    <submittedName>
        <fullName evidence="1">Uncharacterized protein</fullName>
    </submittedName>
</protein>
<dbReference type="Proteomes" id="UP001148629">
    <property type="component" value="Unassembled WGS sequence"/>
</dbReference>
<dbReference type="EMBL" id="JANRMS010000146">
    <property type="protein sequence ID" value="KAJ3545559.1"/>
    <property type="molecule type" value="Genomic_DNA"/>
</dbReference>
<organism evidence="1 2">
    <name type="scientific">Fusarium decemcellulare</name>
    <dbReference type="NCBI Taxonomy" id="57161"/>
    <lineage>
        <taxon>Eukaryota</taxon>
        <taxon>Fungi</taxon>
        <taxon>Dikarya</taxon>
        <taxon>Ascomycota</taxon>
        <taxon>Pezizomycotina</taxon>
        <taxon>Sordariomycetes</taxon>
        <taxon>Hypocreomycetidae</taxon>
        <taxon>Hypocreales</taxon>
        <taxon>Nectriaceae</taxon>
        <taxon>Fusarium</taxon>
        <taxon>Fusarium decemcellulare species complex</taxon>
    </lineage>
</organism>